<proteinExistence type="predicted"/>
<name>A0ABW8PYY2_9GAMM</name>
<protein>
    <submittedName>
        <fullName evidence="1">Uncharacterized protein</fullName>
    </submittedName>
</protein>
<evidence type="ECO:0000313" key="2">
    <source>
        <dbReference type="Proteomes" id="UP001621714"/>
    </source>
</evidence>
<reference evidence="1 2" key="1">
    <citation type="submission" date="2024-02" db="EMBL/GenBank/DDBJ databases">
        <title>Marinospirillum sp. MEB 164 isolated from Lonar lake sediment.</title>
        <authorList>
            <person name="Joshi A."/>
            <person name="Thite S."/>
        </authorList>
    </citation>
    <scope>NUCLEOTIDE SEQUENCE [LARGE SCALE GENOMIC DNA]</scope>
    <source>
        <strain evidence="1 2">MEB164</strain>
    </source>
</reference>
<organism evidence="1 2">
    <name type="scientific">Marinospirillum alkalitolerans</name>
    <dbReference type="NCBI Taxonomy" id="3123374"/>
    <lineage>
        <taxon>Bacteria</taxon>
        <taxon>Pseudomonadati</taxon>
        <taxon>Pseudomonadota</taxon>
        <taxon>Gammaproteobacteria</taxon>
        <taxon>Oceanospirillales</taxon>
        <taxon>Oceanospirillaceae</taxon>
        <taxon>Marinospirillum</taxon>
    </lineage>
</organism>
<dbReference type="EMBL" id="JBANFI010000006">
    <property type="protein sequence ID" value="MFK7161485.1"/>
    <property type="molecule type" value="Genomic_DNA"/>
</dbReference>
<evidence type="ECO:0000313" key="1">
    <source>
        <dbReference type="EMBL" id="MFK7161485.1"/>
    </source>
</evidence>
<sequence length="280" mass="32079">MSRLQKWVLLAILVFPLLLILLRAPGLAPEPELQLGQVELLRQNDQAVLAVGVAVAHFAPQHENGYLWHYRLELFDQAQSLATLEGIKTLEWVDQEALVLFLALDHQLLPLEQVQGGLEYRLQLELLDAEERVRAQVEQQDTLRVPQLLQQLDAQVSWRWVDLHHVALDLALTLINPNTFGVLLDPVRVEWQDSQGQWLPLQQITAQGDWLLAAQEQQQQVWSFVLPMELLGSGIIERLHHLRGMPYQLRWRAGLHTEASVLDLWGVEDQVRGVLEPVRP</sequence>
<dbReference type="Proteomes" id="UP001621714">
    <property type="component" value="Unassembled WGS sequence"/>
</dbReference>
<keyword evidence="2" id="KW-1185">Reference proteome</keyword>
<comment type="caution">
    <text evidence="1">The sequence shown here is derived from an EMBL/GenBank/DDBJ whole genome shotgun (WGS) entry which is preliminary data.</text>
</comment>
<gene>
    <name evidence="1" type="ORF">V6U78_10595</name>
</gene>
<accession>A0ABW8PYY2</accession>
<dbReference type="RefSeq" id="WP_405340394.1">
    <property type="nucleotide sequence ID" value="NZ_JBANFI010000006.1"/>
</dbReference>